<reference evidence="1" key="2">
    <citation type="journal article" date="2020" name="Nat. Commun.">
        <title>Large-scale genome sequencing of mycorrhizal fungi provides insights into the early evolution of symbiotic traits.</title>
        <authorList>
            <person name="Miyauchi S."/>
            <person name="Kiss E."/>
            <person name="Kuo A."/>
            <person name="Drula E."/>
            <person name="Kohler A."/>
            <person name="Sanchez-Garcia M."/>
            <person name="Morin E."/>
            <person name="Andreopoulos B."/>
            <person name="Barry K.W."/>
            <person name="Bonito G."/>
            <person name="Buee M."/>
            <person name="Carver A."/>
            <person name="Chen C."/>
            <person name="Cichocki N."/>
            <person name="Clum A."/>
            <person name="Culley D."/>
            <person name="Crous P.W."/>
            <person name="Fauchery L."/>
            <person name="Girlanda M."/>
            <person name="Hayes R.D."/>
            <person name="Keri Z."/>
            <person name="LaButti K."/>
            <person name="Lipzen A."/>
            <person name="Lombard V."/>
            <person name="Magnuson J."/>
            <person name="Maillard F."/>
            <person name="Murat C."/>
            <person name="Nolan M."/>
            <person name="Ohm R.A."/>
            <person name="Pangilinan J."/>
            <person name="Pereira M.F."/>
            <person name="Perotto S."/>
            <person name="Peter M."/>
            <person name="Pfister S."/>
            <person name="Riley R."/>
            <person name="Sitrit Y."/>
            <person name="Stielow J.B."/>
            <person name="Szollosi G."/>
            <person name="Zifcakova L."/>
            <person name="Stursova M."/>
            <person name="Spatafora J.W."/>
            <person name="Tedersoo L."/>
            <person name="Vaario L.M."/>
            <person name="Yamada A."/>
            <person name="Yan M."/>
            <person name="Wang P."/>
            <person name="Xu J."/>
            <person name="Bruns T."/>
            <person name="Baldrian P."/>
            <person name="Vilgalys R."/>
            <person name="Dunand C."/>
            <person name="Henrissat B."/>
            <person name="Grigoriev I.V."/>
            <person name="Hibbett D."/>
            <person name="Nagy L.G."/>
            <person name="Martin F.M."/>
        </authorList>
    </citation>
    <scope>NUCLEOTIDE SEQUENCE</scope>
    <source>
        <strain evidence="1">P2</strain>
    </source>
</reference>
<dbReference type="EMBL" id="MU118064">
    <property type="protein sequence ID" value="KAF9646243.1"/>
    <property type="molecule type" value="Genomic_DNA"/>
</dbReference>
<gene>
    <name evidence="1" type="ORF">BDM02DRAFT_272969</name>
</gene>
<sequence>MGPEELKHATLILFGVVIWDYLTSLWFEYRVLTKKIQFRWPFVPYLLARYLVLAYIMLYSIGVFVDFTAFPLCTRTAFLNAGFILGVLAIVFSTWNLLTRTIIIWGHHPLVMKVLLAVGLVHLVISLILASIARPPCTPTLPSVLTIVMFGVMTVTIEFAILVLSLIGIKRASRHRESHLALTLKGQGVVYFAMVLFIHVAVIITSFVPVDVFAGTLIGILGTVLASLLSCRLVTSTLSQNSIACVSFLCVTMFPHGVSQ</sequence>
<name>A0ACB6Z9H0_THEGA</name>
<keyword evidence="2" id="KW-1185">Reference proteome</keyword>
<reference evidence="1" key="1">
    <citation type="submission" date="2019-10" db="EMBL/GenBank/DDBJ databases">
        <authorList>
            <consortium name="DOE Joint Genome Institute"/>
            <person name="Kuo A."/>
            <person name="Miyauchi S."/>
            <person name="Kiss E."/>
            <person name="Drula E."/>
            <person name="Kohler A."/>
            <person name="Sanchez-Garcia M."/>
            <person name="Andreopoulos B."/>
            <person name="Barry K.W."/>
            <person name="Bonito G."/>
            <person name="Buee M."/>
            <person name="Carver A."/>
            <person name="Chen C."/>
            <person name="Cichocki N."/>
            <person name="Clum A."/>
            <person name="Culley D."/>
            <person name="Crous P.W."/>
            <person name="Fauchery L."/>
            <person name="Girlanda M."/>
            <person name="Hayes R."/>
            <person name="Keri Z."/>
            <person name="Labutti K."/>
            <person name="Lipzen A."/>
            <person name="Lombard V."/>
            <person name="Magnuson J."/>
            <person name="Maillard F."/>
            <person name="Morin E."/>
            <person name="Murat C."/>
            <person name="Nolan M."/>
            <person name="Ohm R."/>
            <person name="Pangilinan J."/>
            <person name="Pereira M."/>
            <person name="Perotto S."/>
            <person name="Peter M."/>
            <person name="Riley R."/>
            <person name="Sitrit Y."/>
            <person name="Stielow B."/>
            <person name="Szollosi G."/>
            <person name="Zifcakova L."/>
            <person name="Stursova M."/>
            <person name="Spatafora J.W."/>
            <person name="Tedersoo L."/>
            <person name="Vaario L.-M."/>
            <person name="Yamada A."/>
            <person name="Yan M."/>
            <person name="Wang P."/>
            <person name="Xu J."/>
            <person name="Bruns T."/>
            <person name="Baldrian P."/>
            <person name="Vilgalys R."/>
            <person name="Henrissat B."/>
            <person name="Grigoriev I.V."/>
            <person name="Hibbett D."/>
            <person name="Nagy L.G."/>
            <person name="Martin F.M."/>
        </authorList>
    </citation>
    <scope>NUCLEOTIDE SEQUENCE</scope>
    <source>
        <strain evidence="1">P2</strain>
    </source>
</reference>
<evidence type="ECO:0000313" key="2">
    <source>
        <dbReference type="Proteomes" id="UP000886501"/>
    </source>
</evidence>
<evidence type="ECO:0000313" key="1">
    <source>
        <dbReference type="EMBL" id="KAF9646243.1"/>
    </source>
</evidence>
<organism evidence="1 2">
    <name type="scientific">Thelephora ganbajun</name>
    <name type="common">Ganba fungus</name>
    <dbReference type="NCBI Taxonomy" id="370292"/>
    <lineage>
        <taxon>Eukaryota</taxon>
        <taxon>Fungi</taxon>
        <taxon>Dikarya</taxon>
        <taxon>Basidiomycota</taxon>
        <taxon>Agaricomycotina</taxon>
        <taxon>Agaricomycetes</taxon>
        <taxon>Thelephorales</taxon>
        <taxon>Thelephoraceae</taxon>
        <taxon>Thelephora</taxon>
    </lineage>
</organism>
<protein>
    <submittedName>
        <fullName evidence="1">Uncharacterized protein</fullName>
    </submittedName>
</protein>
<proteinExistence type="predicted"/>
<accession>A0ACB6Z9H0</accession>
<comment type="caution">
    <text evidence="1">The sequence shown here is derived from an EMBL/GenBank/DDBJ whole genome shotgun (WGS) entry which is preliminary data.</text>
</comment>
<dbReference type="Proteomes" id="UP000886501">
    <property type="component" value="Unassembled WGS sequence"/>
</dbReference>